<accession>A0A0C2MPW2</accession>
<evidence type="ECO:0000313" key="11">
    <source>
        <dbReference type="EMBL" id="KII69291.1"/>
    </source>
</evidence>
<dbReference type="OrthoDB" id="4096at2759"/>
<keyword evidence="4 8" id="KW-0853">WD repeat</keyword>
<comment type="caution">
    <text evidence="11">The sequence shown here is derived from an EMBL/GenBank/DDBJ whole genome shotgun (WGS) entry which is preliminary data.</text>
</comment>
<dbReference type="InterPro" id="IPR001680">
    <property type="entry name" value="WD40_rpt"/>
</dbReference>
<dbReference type="GO" id="GO:0006364">
    <property type="term" value="P:rRNA processing"/>
    <property type="evidence" value="ECO:0007669"/>
    <property type="project" value="UniProtKB-KW"/>
</dbReference>
<evidence type="ECO:0000256" key="4">
    <source>
        <dbReference type="ARBA" id="ARBA00022574"/>
    </source>
</evidence>
<proteinExistence type="predicted"/>
<organism evidence="11 12">
    <name type="scientific">Thelohanellus kitauei</name>
    <name type="common">Myxosporean</name>
    <dbReference type="NCBI Taxonomy" id="669202"/>
    <lineage>
        <taxon>Eukaryota</taxon>
        <taxon>Metazoa</taxon>
        <taxon>Cnidaria</taxon>
        <taxon>Myxozoa</taxon>
        <taxon>Myxosporea</taxon>
        <taxon>Bivalvulida</taxon>
        <taxon>Platysporina</taxon>
        <taxon>Myxobolidae</taxon>
        <taxon>Thelohanellus</taxon>
    </lineage>
</organism>
<name>A0A0C2MPW2_THEKT</name>
<dbReference type="SUPFAM" id="SSF50978">
    <property type="entry name" value="WD40 repeat-like"/>
    <property type="match status" value="2"/>
</dbReference>
<keyword evidence="6" id="KW-0804">Transcription</keyword>
<dbReference type="Pfam" id="PF23769">
    <property type="entry name" value="Beta-prop_WDR75_2nd"/>
    <property type="match status" value="1"/>
</dbReference>
<keyword evidence="7" id="KW-0539">Nucleus</keyword>
<evidence type="ECO:0000256" key="5">
    <source>
        <dbReference type="ARBA" id="ARBA00022737"/>
    </source>
</evidence>
<sequence>MLVFNCGIHGGVYKNYKYKICKTNNHDISLTTVGYSRLANRKNCAYSYVEKCLITLDMQKIRTFHLGDKTTKSVVVCQVQPCCVATHPIESHYAVAFTNGMIELRYISDHVVMKNLHWHSNPVSDVTFSDEGSHLFSAGFEAVLVAWDLINQKESFLPRLGDQIKFLTCSESYICMIHTNNQISIADKFNFDLKARILDFQTDNRILAWDNRSETLLMPGSVGFINFYSPSISKTVYSLEVVQQNFIGGFKKMLQATQYNVTHIISSRDNRFLYTVEQTVKFELSRLKIWFISDIDHKYKLKCCLESLHCSKINDIFAYLESGDLEVIVTSGGDLKIKFWQIQEVDNEKFATSLLNELSVTEEPIMMRSNDKIMVVVYKRRAEFYNLQHLQKIDEIHMYDIRDMAFIPAEQHKVLVLLDKYVSLYDTKDLKFLWTEFVVPQCFAVDPISSNICIFGNYSRDGTGPEYLGVHQAEDFRLLQKIELGMNKNIHSCVIGNKIINQQELRFASQIFFSTPTGVFLISGEDIKLRNYEENLRKSTQNVVVEFENKLRVTKPFLMKKYSAAEREKEFLKMIKLDDNSFLLPLKNLVDNYLDIVCYFENQDHKLPEPIISQDKNPPSRSRNVQPKKTEVKDFNSKFRKSLDLKFNEAQGVFE</sequence>
<keyword evidence="5" id="KW-0677">Repeat</keyword>
<dbReference type="GO" id="GO:0045943">
    <property type="term" value="P:positive regulation of transcription by RNA polymerase I"/>
    <property type="evidence" value="ECO:0007669"/>
    <property type="project" value="InterPro"/>
</dbReference>
<dbReference type="SMART" id="SM00320">
    <property type="entry name" value="WD40"/>
    <property type="match status" value="3"/>
</dbReference>
<dbReference type="GO" id="GO:0003723">
    <property type="term" value="F:RNA binding"/>
    <property type="evidence" value="ECO:0007669"/>
    <property type="project" value="InterPro"/>
</dbReference>
<dbReference type="PANTHER" id="PTHR44215:SF1">
    <property type="entry name" value="WD REPEAT-CONTAINING PROTEIN 75"/>
    <property type="match status" value="1"/>
</dbReference>
<dbReference type="GO" id="GO:0032040">
    <property type="term" value="C:small-subunit processome"/>
    <property type="evidence" value="ECO:0007669"/>
    <property type="project" value="InterPro"/>
</dbReference>
<keyword evidence="12" id="KW-1185">Reference proteome</keyword>
<evidence type="ECO:0000256" key="2">
    <source>
        <dbReference type="ARBA" id="ARBA00022517"/>
    </source>
</evidence>
<dbReference type="PANTHER" id="PTHR44215">
    <property type="entry name" value="WD REPEAT-CONTAINING PROTEIN 75"/>
    <property type="match status" value="1"/>
</dbReference>
<dbReference type="Pfam" id="PF23869">
    <property type="entry name" value="Beta-prop_WDR75_1st"/>
    <property type="match status" value="1"/>
</dbReference>
<dbReference type="InterPro" id="IPR015943">
    <property type="entry name" value="WD40/YVTN_repeat-like_dom_sf"/>
</dbReference>
<dbReference type="InterPro" id="IPR053826">
    <property type="entry name" value="WDR75"/>
</dbReference>
<feature type="domain" description="WD repeat-containing protein 75 second beta-propeller" evidence="10">
    <location>
        <begin position="209"/>
        <end position="347"/>
    </location>
</feature>
<dbReference type="Gene3D" id="2.130.10.10">
    <property type="entry name" value="YVTN repeat-like/Quinoprotein amine dehydrogenase"/>
    <property type="match status" value="2"/>
</dbReference>
<dbReference type="EMBL" id="JWZT01002471">
    <property type="protein sequence ID" value="KII69291.1"/>
    <property type="molecule type" value="Genomic_DNA"/>
</dbReference>
<dbReference type="PROSITE" id="PS50082">
    <property type="entry name" value="WD_REPEATS_2"/>
    <property type="match status" value="1"/>
</dbReference>
<evidence type="ECO:0000256" key="3">
    <source>
        <dbReference type="ARBA" id="ARBA00022552"/>
    </source>
</evidence>
<feature type="compositionally biased region" description="Polar residues" evidence="9">
    <location>
        <begin position="614"/>
        <end position="627"/>
    </location>
</feature>
<protein>
    <submittedName>
        <fullName evidence="11">WD repeat-containing protein 75</fullName>
    </submittedName>
</protein>
<evidence type="ECO:0000256" key="6">
    <source>
        <dbReference type="ARBA" id="ARBA00023163"/>
    </source>
</evidence>
<reference evidence="11 12" key="1">
    <citation type="journal article" date="2014" name="Genome Biol. Evol.">
        <title>The genome of the myxosporean Thelohanellus kitauei shows adaptations to nutrient acquisition within its fish host.</title>
        <authorList>
            <person name="Yang Y."/>
            <person name="Xiong J."/>
            <person name="Zhou Z."/>
            <person name="Huo F."/>
            <person name="Miao W."/>
            <person name="Ran C."/>
            <person name="Liu Y."/>
            <person name="Zhang J."/>
            <person name="Feng J."/>
            <person name="Wang M."/>
            <person name="Wang M."/>
            <person name="Wang L."/>
            <person name="Yao B."/>
        </authorList>
    </citation>
    <scope>NUCLEOTIDE SEQUENCE [LARGE SCALE GENOMIC DNA]</scope>
    <source>
        <strain evidence="11">Wuqing</strain>
    </source>
</reference>
<feature type="repeat" description="WD" evidence="8">
    <location>
        <begin position="116"/>
        <end position="149"/>
    </location>
</feature>
<dbReference type="InterPro" id="IPR057644">
    <property type="entry name" value="Beta-prop_WDR75_2nd"/>
</dbReference>
<gene>
    <name evidence="11" type="ORF">RF11_13778</name>
</gene>
<dbReference type="PROSITE" id="PS50294">
    <property type="entry name" value="WD_REPEATS_REGION"/>
    <property type="match status" value="1"/>
</dbReference>
<feature type="region of interest" description="Disordered" evidence="9">
    <location>
        <begin position="609"/>
        <end position="631"/>
    </location>
</feature>
<dbReference type="GO" id="GO:2000234">
    <property type="term" value="P:positive regulation of rRNA processing"/>
    <property type="evidence" value="ECO:0007669"/>
    <property type="project" value="TreeGrafter"/>
</dbReference>
<dbReference type="Proteomes" id="UP000031668">
    <property type="component" value="Unassembled WGS sequence"/>
</dbReference>
<dbReference type="InterPro" id="IPR036322">
    <property type="entry name" value="WD40_repeat_dom_sf"/>
</dbReference>
<comment type="subcellular location">
    <subcellularLocation>
        <location evidence="1">Nucleus</location>
        <location evidence="1">Nucleolus</location>
    </subcellularLocation>
</comment>
<evidence type="ECO:0000313" key="12">
    <source>
        <dbReference type="Proteomes" id="UP000031668"/>
    </source>
</evidence>
<keyword evidence="3" id="KW-0698">rRNA processing</keyword>
<evidence type="ECO:0000256" key="1">
    <source>
        <dbReference type="ARBA" id="ARBA00004604"/>
    </source>
</evidence>
<evidence type="ECO:0000256" key="7">
    <source>
        <dbReference type="ARBA" id="ARBA00023242"/>
    </source>
</evidence>
<dbReference type="AlphaFoldDB" id="A0A0C2MPW2"/>
<evidence type="ECO:0000256" key="8">
    <source>
        <dbReference type="PROSITE-ProRule" id="PRU00221"/>
    </source>
</evidence>
<keyword evidence="2" id="KW-0690">Ribosome biogenesis</keyword>
<evidence type="ECO:0000256" key="9">
    <source>
        <dbReference type="SAM" id="MobiDB-lite"/>
    </source>
</evidence>
<evidence type="ECO:0000259" key="10">
    <source>
        <dbReference type="Pfam" id="PF23769"/>
    </source>
</evidence>